<dbReference type="InterPro" id="IPR009683">
    <property type="entry name" value="Extensin-like_C"/>
</dbReference>
<dbReference type="EMBL" id="CP097649">
    <property type="protein sequence ID" value="URI14226.1"/>
    <property type="molecule type" value="Genomic_DNA"/>
</dbReference>
<evidence type="ECO:0000313" key="2">
    <source>
        <dbReference type="EMBL" id="URI14226.1"/>
    </source>
</evidence>
<gene>
    <name evidence="2" type="ORF">M8231_10370</name>
</gene>
<evidence type="ECO:0000259" key="1">
    <source>
        <dbReference type="Pfam" id="PF06904"/>
    </source>
</evidence>
<dbReference type="Pfam" id="PF06904">
    <property type="entry name" value="Extensin-like_C"/>
    <property type="match status" value="1"/>
</dbReference>
<evidence type="ECO:0000313" key="3">
    <source>
        <dbReference type="Proteomes" id="UP001055429"/>
    </source>
</evidence>
<organism evidence="2 3">
    <name type="scientific">Brevundimonas albigilva</name>
    <dbReference type="NCBI Taxonomy" id="1312364"/>
    <lineage>
        <taxon>Bacteria</taxon>
        <taxon>Pseudomonadati</taxon>
        <taxon>Pseudomonadota</taxon>
        <taxon>Alphaproteobacteria</taxon>
        <taxon>Caulobacterales</taxon>
        <taxon>Caulobacteraceae</taxon>
        <taxon>Brevundimonas</taxon>
    </lineage>
</organism>
<dbReference type="Proteomes" id="UP001055429">
    <property type="component" value="Chromosome"/>
</dbReference>
<reference evidence="2" key="1">
    <citation type="submission" date="2022-05" db="EMBL/GenBank/DDBJ databases">
        <title>Brevundimonas albigilva TT17 genome sequence.</title>
        <authorList>
            <person name="Lee K."/>
            <person name="Son H."/>
        </authorList>
    </citation>
    <scope>NUCLEOTIDE SEQUENCE</scope>
    <source>
        <strain evidence="2">TT17</strain>
    </source>
</reference>
<sequence length="257" mass="27520">MTERAFAPRPPAFRLAQTALILGLAAALTMAGCVRRPPEPLRPPAYPYSQTPAPLVGALIDRPIDGGTQGAVKRAGADLGQCMAQLTAARVRFSPVPDRQNTAACGLSQGGVLGADMGTVARMAPGEVEMTCQTALALSVWRRQSLEPAAREILGSDVVQIDHMGAYACRNVNNGVGSNRISAHAQAAALDFAGVRLRDGRRISVARDWNGDGAEARFLRRIRDDACRVFGTTLSPDYNAVHHDHLHLEATDTRFCR</sequence>
<dbReference type="RefSeq" id="WP_249750037.1">
    <property type="nucleotide sequence ID" value="NZ_CP097298.1"/>
</dbReference>
<protein>
    <submittedName>
        <fullName evidence="2">Extensin family protein</fullName>
    </submittedName>
</protein>
<feature type="domain" description="Extensin-like C-terminal" evidence="1">
    <location>
        <begin position="81"/>
        <end position="257"/>
    </location>
</feature>
<proteinExistence type="predicted"/>
<accession>A0ABY4SK54</accession>
<keyword evidence="3" id="KW-1185">Reference proteome</keyword>
<name>A0ABY4SK54_9CAUL</name>
<dbReference type="PROSITE" id="PS51257">
    <property type="entry name" value="PROKAR_LIPOPROTEIN"/>
    <property type="match status" value="1"/>
</dbReference>